<comment type="caution">
    <text evidence="3">The sequence shown here is derived from an EMBL/GenBank/DDBJ whole genome shotgun (WGS) entry which is preliminary data.</text>
</comment>
<keyword evidence="2" id="KW-0812">Transmembrane</keyword>
<dbReference type="Proteomes" id="UP000589620">
    <property type="component" value="Unassembled WGS sequence"/>
</dbReference>
<dbReference type="InterPro" id="IPR045635">
    <property type="entry name" value="DUF6412"/>
</dbReference>
<evidence type="ECO:0000256" key="1">
    <source>
        <dbReference type="SAM" id="MobiDB-lite"/>
    </source>
</evidence>
<feature type="region of interest" description="Disordered" evidence="1">
    <location>
        <begin position="78"/>
        <end position="100"/>
    </location>
</feature>
<protein>
    <submittedName>
        <fullName evidence="3">Uncharacterized protein</fullName>
    </submittedName>
</protein>
<feature type="transmembrane region" description="Helical" evidence="2">
    <location>
        <begin position="37"/>
        <end position="58"/>
    </location>
</feature>
<reference evidence="3 4" key="1">
    <citation type="submission" date="2020-07" db="EMBL/GenBank/DDBJ databases">
        <title>Sequencing the genomes of 1000 actinobacteria strains.</title>
        <authorList>
            <person name="Klenk H.-P."/>
        </authorList>
    </citation>
    <scope>NUCLEOTIDE SEQUENCE [LARGE SCALE GENOMIC DNA]</scope>
    <source>
        <strain evidence="3 4">DSM 23871</strain>
    </source>
</reference>
<dbReference type="AlphaFoldDB" id="A0A852SVX8"/>
<accession>A0A852SVX8</accession>
<keyword evidence="2" id="KW-0472">Membrane</keyword>
<proteinExistence type="predicted"/>
<keyword evidence="4" id="KW-1185">Reference proteome</keyword>
<evidence type="ECO:0000256" key="2">
    <source>
        <dbReference type="SAM" id="Phobius"/>
    </source>
</evidence>
<gene>
    <name evidence="3" type="ORF">BJ963_000777</name>
</gene>
<sequence length="100" mass="9666">MTALLELLGRTLASVLGVVGGGSPAGVVALAGVAGALGLVAVVAAAALRSVAALAASLRVRSAWSRPILPVAGWLAESQSAPDADGRPRPRAPGIALPVA</sequence>
<evidence type="ECO:0000313" key="3">
    <source>
        <dbReference type="EMBL" id="NYD73258.1"/>
    </source>
</evidence>
<name>A0A852SVX8_9MICO</name>
<evidence type="ECO:0000313" key="4">
    <source>
        <dbReference type="Proteomes" id="UP000589620"/>
    </source>
</evidence>
<dbReference type="Pfam" id="PF19950">
    <property type="entry name" value="DUF6412"/>
    <property type="match status" value="1"/>
</dbReference>
<dbReference type="RefSeq" id="WP_089911599.1">
    <property type="nucleotide sequence ID" value="NZ_BAAAPX010000001.1"/>
</dbReference>
<dbReference type="EMBL" id="JACCBJ010000001">
    <property type="protein sequence ID" value="NYD73258.1"/>
    <property type="molecule type" value="Genomic_DNA"/>
</dbReference>
<keyword evidence="2" id="KW-1133">Transmembrane helix</keyword>
<organism evidence="3 4">
    <name type="scientific">Leifsonia soli</name>
    <dbReference type="NCBI Taxonomy" id="582665"/>
    <lineage>
        <taxon>Bacteria</taxon>
        <taxon>Bacillati</taxon>
        <taxon>Actinomycetota</taxon>
        <taxon>Actinomycetes</taxon>
        <taxon>Micrococcales</taxon>
        <taxon>Microbacteriaceae</taxon>
        <taxon>Leifsonia</taxon>
    </lineage>
</organism>